<keyword evidence="2" id="KW-1185">Reference proteome</keyword>
<accession>A0A4U8QG84</accession>
<dbReference type="AlphaFoldDB" id="A0A4U8QG84"/>
<comment type="caution">
    <text evidence="1">The sequence shown here is derived from an EMBL/GenBank/DDBJ whole genome shotgun (WGS) entry which is preliminary data.</text>
</comment>
<protein>
    <submittedName>
        <fullName evidence="1">Uncharacterized protein</fullName>
    </submittedName>
</protein>
<reference evidence="1 2" key="1">
    <citation type="journal article" date="2019" name="Anaerobe">
        <title>Detection of Robinsoniella peoriensis in multiple bone samples of a trauma patient.</title>
        <authorList>
            <person name="Schrottner P."/>
            <person name="Hartwich K."/>
            <person name="Bunk B."/>
            <person name="Schober I."/>
            <person name="Helbig S."/>
            <person name="Rudolph W.W."/>
            <person name="Gunzer F."/>
        </authorList>
    </citation>
    <scope>NUCLEOTIDE SEQUENCE [LARGE SCALE GENOMIC DNA]</scope>
    <source>
        <strain evidence="1 2">DSM 106044</strain>
    </source>
</reference>
<dbReference type="STRING" id="180332.GCA_000797495_02605"/>
<name>A0A4U8QG84_9FIRM</name>
<dbReference type="EMBL" id="QGQD01000001">
    <property type="protein sequence ID" value="TLD03053.1"/>
    <property type="molecule type" value="Genomic_DNA"/>
</dbReference>
<evidence type="ECO:0000313" key="2">
    <source>
        <dbReference type="Proteomes" id="UP000306509"/>
    </source>
</evidence>
<evidence type="ECO:0000313" key="1">
    <source>
        <dbReference type="EMBL" id="TLD03053.1"/>
    </source>
</evidence>
<dbReference type="Proteomes" id="UP000306509">
    <property type="component" value="Unassembled WGS sequence"/>
</dbReference>
<organism evidence="1 2">
    <name type="scientific">Robinsoniella peoriensis</name>
    <dbReference type="NCBI Taxonomy" id="180332"/>
    <lineage>
        <taxon>Bacteria</taxon>
        <taxon>Bacillati</taxon>
        <taxon>Bacillota</taxon>
        <taxon>Clostridia</taxon>
        <taxon>Lachnospirales</taxon>
        <taxon>Lachnospiraceae</taxon>
        <taxon>Robinsoniella</taxon>
    </lineage>
</organism>
<gene>
    <name evidence="1" type="ORF">DSM106044_00077</name>
</gene>
<proteinExistence type="predicted"/>
<sequence length="32" mass="3825">MIICKNVVKVYKEKCLHNIFLTKNEQKSIDED</sequence>